<dbReference type="CDD" id="cd06262">
    <property type="entry name" value="metallo-hydrolase-like_MBL-fold"/>
    <property type="match status" value="1"/>
</dbReference>
<comment type="caution">
    <text evidence="6">The sequence shown here is derived from an EMBL/GenBank/DDBJ whole genome shotgun (WGS) entry which is preliminary data.</text>
</comment>
<dbReference type="Proteomes" id="UP000287101">
    <property type="component" value="Unassembled WGS sequence"/>
</dbReference>
<evidence type="ECO:0000256" key="2">
    <source>
        <dbReference type="ARBA" id="ARBA00022723"/>
    </source>
</evidence>
<protein>
    <submittedName>
        <fullName evidence="6">MBL fold metallo-hydrolase</fullName>
    </submittedName>
</protein>
<evidence type="ECO:0000256" key="3">
    <source>
        <dbReference type="ARBA" id="ARBA00022801"/>
    </source>
</evidence>
<dbReference type="InterPro" id="IPR036866">
    <property type="entry name" value="RibonucZ/Hydroxyglut_hydro"/>
</dbReference>
<keyword evidence="4" id="KW-0862">Zinc</keyword>
<dbReference type="SUPFAM" id="SSF56281">
    <property type="entry name" value="Metallo-hydrolase/oxidoreductase"/>
    <property type="match status" value="1"/>
</dbReference>
<dbReference type="Pfam" id="PF00753">
    <property type="entry name" value="Lactamase_B"/>
    <property type="match status" value="1"/>
</dbReference>
<evidence type="ECO:0000313" key="6">
    <source>
        <dbReference type="EMBL" id="RSU02069.1"/>
    </source>
</evidence>
<dbReference type="GO" id="GO:0046872">
    <property type="term" value="F:metal ion binding"/>
    <property type="evidence" value="ECO:0007669"/>
    <property type="project" value="UniProtKB-KW"/>
</dbReference>
<dbReference type="PANTHER" id="PTHR46233">
    <property type="entry name" value="HYDROXYACYLGLUTATHIONE HYDROLASE GLOC"/>
    <property type="match status" value="1"/>
</dbReference>
<feature type="domain" description="Metallo-beta-lactamase" evidence="5">
    <location>
        <begin position="14"/>
        <end position="194"/>
    </location>
</feature>
<evidence type="ECO:0000259" key="5">
    <source>
        <dbReference type="SMART" id="SM00849"/>
    </source>
</evidence>
<proteinExistence type="predicted"/>
<dbReference type="Gene3D" id="3.60.15.10">
    <property type="entry name" value="Ribonuclease Z/Hydroxyacylglutathione hydrolase-like"/>
    <property type="match status" value="1"/>
</dbReference>
<dbReference type="GO" id="GO:0016787">
    <property type="term" value="F:hydrolase activity"/>
    <property type="evidence" value="ECO:0007669"/>
    <property type="project" value="UniProtKB-KW"/>
</dbReference>
<dbReference type="OrthoDB" id="9802248at2"/>
<name>A0A430A5K7_9ENTE</name>
<dbReference type="InterPro" id="IPR001279">
    <property type="entry name" value="Metallo-B-lactamas"/>
</dbReference>
<accession>A0A430A5K7</accession>
<keyword evidence="2" id="KW-0479">Metal-binding</keyword>
<evidence type="ECO:0000313" key="7">
    <source>
        <dbReference type="Proteomes" id="UP000287101"/>
    </source>
</evidence>
<comment type="cofactor">
    <cofactor evidence="1">
        <name>Zn(2+)</name>
        <dbReference type="ChEBI" id="CHEBI:29105"/>
    </cofactor>
</comment>
<dbReference type="RefSeq" id="WP_126832591.1">
    <property type="nucleotide sequence ID" value="NZ_CBCRYB010000005.1"/>
</dbReference>
<dbReference type="PANTHER" id="PTHR46233:SF3">
    <property type="entry name" value="HYDROXYACYLGLUTATHIONE HYDROLASE GLOC"/>
    <property type="match status" value="1"/>
</dbReference>
<evidence type="ECO:0000256" key="1">
    <source>
        <dbReference type="ARBA" id="ARBA00001947"/>
    </source>
</evidence>
<keyword evidence="7" id="KW-1185">Reference proteome</keyword>
<dbReference type="AlphaFoldDB" id="A0A430A5K7"/>
<dbReference type="SMART" id="SM00849">
    <property type="entry name" value="Lactamase_B"/>
    <property type="match status" value="1"/>
</dbReference>
<keyword evidence="3 6" id="KW-0378">Hydrolase</keyword>
<dbReference type="EMBL" id="NGJY01000004">
    <property type="protein sequence ID" value="RSU02069.1"/>
    <property type="molecule type" value="Genomic_DNA"/>
</dbReference>
<organism evidence="6 7">
    <name type="scientific">Vagococcus fessus</name>
    <dbReference type="NCBI Taxonomy" id="120370"/>
    <lineage>
        <taxon>Bacteria</taxon>
        <taxon>Bacillati</taxon>
        <taxon>Bacillota</taxon>
        <taxon>Bacilli</taxon>
        <taxon>Lactobacillales</taxon>
        <taxon>Enterococcaceae</taxon>
        <taxon>Vagococcus</taxon>
    </lineage>
</organism>
<sequence>MIEIKSFVTSGAPEENCYFIYNDDSMLIVDPGNDADKIQAIVSELGRKPVAILLTHTHYDHIGAVEDIRKAYSIPVYVSPLEQAWLSDPMLNLSGMLRHNDMPDLILTPAEHEFEMKEYTLGGMTFKVVPTPGHSIGSVSFIFPESEFVVTGDALFAGSIGRSDLHTGNMDQLLTSIRTHLFTLPDHYKAYPGHGPSTTIGHEKVTNPFFN</sequence>
<evidence type="ECO:0000256" key="4">
    <source>
        <dbReference type="ARBA" id="ARBA00022833"/>
    </source>
</evidence>
<gene>
    <name evidence="6" type="ORF">CBF31_09920</name>
</gene>
<reference evidence="6 7" key="1">
    <citation type="submission" date="2017-05" db="EMBL/GenBank/DDBJ databases">
        <title>Vagococcus spp. assemblies.</title>
        <authorList>
            <person name="Gulvik C.A."/>
        </authorList>
    </citation>
    <scope>NUCLEOTIDE SEQUENCE [LARGE SCALE GENOMIC DNA]</scope>
    <source>
        <strain evidence="6 7">CCUG 41755</strain>
    </source>
</reference>
<dbReference type="InterPro" id="IPR051453">
    <property type="entry name" value="MBL_Glyoxalase_II"/>
</dbReference>